<feature type="compositionally biased region" description="Acidic residues" evidence="1">
    <location>
        <begin position="84"/>
        <end position="97"/>
    </location>
</feature>
<feature type="compositionally biased region" description="Basic and acidic residues" evidence="1">
    <location>
        <begin position="72"/>
        <end position="83"/>
    </location>
</feature>
<evidence type="ECO:0000313" key="3">
    <source>
        <dbReference type="Proteomes" id="UP000197138"/>
    </source>
</evidence>
<proteinExistence type="predicted"/>
<feature type="region of interest" description="Disordered" evidence="1">
    <location>
        <begin position="66"/>
        <end position="114"/>
    </location>
</feature>
<feature type="compositionally biased region" description="Acidic residues" evidence="1">
    <location>
        <begin position="105"/>
        <end position="114"/>
    </location>
</feature>
<dbReference type="Proteomes" id="UP000197138">
    <property type="component" value="Unassembled WGS sequence"/>
</dbReference>
<name>A0A218VWL7_PUNGR</name>
<accession>A0A218VWL7</accession>
<reference evidence="3" key="1">
    <citation type="journal article" date="2017" name="Plant J.">
        <title>The pomegranate (Punica granatum L.) genome and the genomics of punicalagin biosynthesis.</title>
        <authorList>
            <person name="Qin G."/>
            <person name="Xu C."/>
            <person name="Ming R."/>
            <person name="Tang H."/>
            <person name="Guyot R."/>
            <person name="Kramer E.M."/>
            <person name="Hu Y."/>
            <person name="Yi X."/>
            <person name="Qi Y."/>
            <person name="Xu X."/>
            <person name="Gao Z."/>
            <person name="Pan H."/>
            <person name="Jian J."/>
            <person name="Tian Y."/>
            <person name="Yue Z."/>
            <person name="Xu Y."/>
        </authorList>
    </citation>
    <scope>NUCLEOTIDE SEQUENCE [LARGE SCALE GENOMIC DNA]</scope>
    <source>
        <strain evidence="3">cv. Dabenzi</strain>
    </source>
</reference>
<evidence type="ECO:0000256" key="1">
    <source>
        <dbReference type="SAM" id="MobiDB-lite"/>
    </source>
</evidence>
<sequence>MIVVPCQDPRHSSLQVCRSRQQRYGGRVLISFCRPFSGMGLHMGNLLYSLYHVLFVGAPVSSALGSNHVIHGKGEDDRDKYDEESINEENDGNEEDLDGSKECYCDEVEDDDEL</sequence>
<protein>
    <submittedName>
        <fullName evidence="2">Uncharacterized protein</fullName>
    </submittedName>
</protein>
<dbReference type="AlphaFoldDB" id="A0A218VWL7"/>
<gene>
    <name evidence="2" type="ORF">CDL15_Pgr028592</name>
</gene>
<comment type="caution">
    <text evidence="2">The sequence shown here is derived from an EMBL/GenBank/DDBJ whole genome shotgun (WGS) entry which is preliminary data.</text>
</comment>
<evidence type="ECO:0000313" key="2">
    <source>
        <dbReference type="EMBL" id="OWM64875.1"/>
    </source>
</evidence>
<dbReference type="EMBL" id="MTKT01005739">
    <property type="protein sequence ID" value="OWM64875.1"/>
    <property type="molecule type" value="Genomic_DNA"/>
</dbReference>
<organism evidence="2 3">
    <name type="scientific">Punica granatum</name>
    <name type="common">Pomegranate</name>
    <dbReference type="NCBI Taxonomy" id="22663"/>
    <lineage>
        <taxon>Eukaryota</taxon>
        <taxon>Viridiplantae</taxon>
        <taxon>Streptophyta</taxon>
        <taxon>Embryophyta</taxon>
        <taxon>Tracheophyta</taxon>
        <taxon>Spermatophyta</taxon>
        <taxon>Magnoliopsida</taxon>
        <taxon>eudicotyledons</taxon>
        <taxon>Gunneridae</taxon>
        <taxon>Pentapetalae</taxon>
        <taxon>rosids</taxon>
        <taxon>malvids</taxon>
        <taxon>Myrtales</taxon>
        <taxon>Lythraceae</taxon>
        <taxon>Punica</taxon>
    </lineage>
</organism>